<dbReference type="PRINTS" id="PR00035">
    <property type="entry name" value="HTHGNTR"/>
</dbReference>
<dbReference type="InterPro" id="IPR036388">
    <property type="entry name" value="WH-like_DNA-bd_sf"/>
</dbReference>
<dbReference type="InterPro" id="IPR036390">
    <property type="entry name" value="WH_DNA-bd_sf"/>
</dbReference>
<dbReference type="Proteomes" id="UP001499986">
    <property type="component" value="Unassembled WGS sequence"/>
</dbReference>
<proteinExistence type="predicted"/>
<name>A0ABP5VUE5_9ACTN</name>
<evidence type="ECO:0000259" key="4">
    <source>
        <dbReference type="PROSITE" id="PS50949"/>
    </source>
</evidence>
<keyword evidence="1" id="KW-0805">Transcription regulation</keyword>
<dbReference type="PROSITE" id="PS50949">
    <property type="entry name" value="HTH_GNTR"/>
    <property type="match status" value="1"/>
</dbReference>
<evidence type="ECO:0000313" key="5">
    <source>
        <dbReference type="EMBL" id="GAA2409292.1"/>
    </source>
</evidence>
<protein>
    <recommendedName>
        <fullName evidence="4">HTH gntR-type domain-containing protein</fullName>
    </recommendedName>
</protein>
<dbReference type="EMBL" id="BAAASE010000006">
    <property type="protein sequence ID" value="GAA2409292.1"/>
    <property type="molecule type" value="Genomic_DNA"/>
</dbReference>
<evidence type="ECO:0000313" key="6">
    <source>
        <dbReference type="Proteomes" id="UP001499986"/>
    </source>
</evidence>
<accession>A0ABP5VUE5</accession>
<organism evidence="5 6">
    <name type="scientific">Streptomyces coeruleofuscus</name>
    <dbReference type="NCBI Taxonomy" id="66879"/>
    <lineage>
        <taxon>Bacteria</taxon>
        <taxon>Bacillati</taxon>
        <taxon>Actinomycetota</taxon>
        <taxon>Actinomycetes</taxon>
        <taxon>Kitasatosporales</taxon>
        <taxon>Streptomycetaceae</taxon>
        <taxon>Streptomyces</taxon>
    </lineage>
</organism>
<keyword evidence="3" id="KW-0804">Transcription</keyword>
<reference evidence="6" key="1">
    <citation type="journal article" date="2019" name="Int. J. Syst. Evol. Microbiol.">
        <title>The Global Catalogue of Microorganisms (GCM) 10K type strain sequencing project: providing services to taxonomists for standard genome sequencing and annotation.</title>
        <authorList>
            <consortium name="The Broad Institute Genomics Platform"/>
            <consortium name="The Broad Institute Genome Sequencing Center for Infectious Disease"/>
            <person name="Wu L."/>
            <person name="Ma J."/>
        </authorList>
    </citation>
    <scope>NUCLEOTIDE SEQUENCE [LARGE SCALE GENOMIC DNA]</scope>
    <source>
        <strain evidence="6">JCM 4358</strain>
    </source>
</reference>
<dbReference type="CDD" id="cd07377">
    <property type="entry name" value="WHTH_GntR"/>
    <property type="match status" value="1"/>
</dbReference>
<keyword evidence="2" id="KW-0238">DNA-binding</keyword>
<dbReference type="InterPro" id="IPR050679">
    <property type="entry name" value="Bact_HTH_transcr_reg"/>
</dbReference>
<dbReference type="InterPro" id="IPR000524">
    <property type="entry name" value="Tscrpt_reg_HTH_GntR"/>
</dbReference>
<dbReference type="PANTHER" id="PTHR44846:SF1">
    <property type="entry name" value="MANNOSYL-D-GLYCERATE TRANSPORT_METABOLISM SYSTEM REPRESSOR MNGR-RELATED"/>
    <property type="match status" value="1"/>
</dbReference>
<dbReference type="SMART" id="SM00345">
    <property type="entry name" value="HTH_GNTR"/>
    <property type="match status" value="1"/>
</dbReference>
<dbReference type="Pfam" id="PF00392">
    <property type="entry name" value="GntR"/>
    <property type="match status" value="1"/>
</dbReference>
<evidence type="ECO:0000256" key="2">
    <source>
        <dbReference type="ARBA" id="ARBA00023125"/>
    </source>
</evidence>
<evidence type="ECO:0000256" key="3">
    <source>
        <dbReference type="ARBA" id="ARBA00023163"/>
    </source>
</evidence>
<comment type="caution">
    <text evidence="5">The sequence shown here is derived from an EMBL/GenBank/DDBJ whole genome shotgun (WGS) entry which is preliminary data.</text>
</comment>
<dbReference type="SUPFAM" id="SSF46785">
    <property type="entry name" value="Winged helix' DNA-binding domain"/>
    <property type="match status" value="1"/>
</dbReference>
<dbReference type="Gene3D" id="1.10.10.10">
    <property type="entry name" value="Winged helix-like DNA-binding domain superfamily/Winged helix DNA-binding domain"/>
    <property type="match status" value="1"/>
</dbReference>
<sequence length="295" mass="32955">MTSSAQKEGAGRRFLQVAELLRKGIADGTYPVGSALPGGRELAAGLGVSRDTLRGVLNQLADEGLLEIRHGSGSYVRAVPSGPTKAVVDEAAAPPALGSWIDRAFQETGEVGLDVFTLTSETLYGHLKRQAERVIVEKKAPPRALRIRMLVPSEDHPLAYPRAVDPDDVRIHRRWRTMARRYAREMGQLVAQFEGRGVDARLEVKRVPLTPTFKLYVLNEQHVLYGTYLPERTVITLDDEEETQVEAVDVLGAFSKLHYFHSRSVDPREVALFEEKRDWFQSAWNVLGSTGRREK</sequence>
<gene>
    <name evidence="5" type="ORF">GCM10010255_51770</name>
</gene>
<keyword evidence="6" id="KW-1185">Reference proteome</keyword>
<evidence type="ECO:0000256" key="1">
    <source>
        <dbReference type="ARBA" id="ARBA00023015"/>
    </source>
</evidence>
<dbReference type="PANTHER" id="PTHR44846">
    <property type="entry name" value="MANNOSYL-D-GLYCERATE TRANSPORT/METABOLISM SYSTEM REPRESSOR MNGR-RELATED"/>
    <property type="match status" value="1"/>
</dbReference>
<dbReference type="RefSeq" id="WP_086849247.1">
    <property type="nucleotide sequence ID" value="NZ_BAAASE010000006.1"/>
</dbReference>
<feature type="domain" description="HTH gntR-type" evidence="4">
    <location>
        <begin position="11"/>
        <end position="79"/>
    </location>
</feature>